<reference evidence="2 3" key="1">
    <citation type="submission" date="2020-07" db="EMBL/GenBank/DDBJ databases">
        <title>Comparative genomics of pyrophilous fungi reveals a link between fire events and developmental genes.</title>
        <authorList>
            <consortium name="DOE Joint Genome Institute"/>
            <person name="Steindorff A.S."/>
            <person name="Carver A."/>
            <person name="Calhoun S."/>
            <person name="Stillman K."/>
            <person name="Liu H."/>
            <person name="Lipzen A."/>
            <person name="Pangilinan J."/>
            <person name="Labutti K."/>
            <person name="Bruns T.D."/>
            <person name="Grigoriev I.V."/>
        </authorList>
    </citation>
    <scope>NUCLEOTIDE SEQUENCE [LARGE SCALE GENOMIC DNA]</scope>
    <source>
        <strain evidence="2 3">CBS 144469</strain>
    </source>
</reference>
<comment type="caution">
    <text evidence="2">The sequence shown here is derived from an EMBL/GenBank/DDBJ whole genome shotgun (WGS) entry which is preliminary data.</text>
</comment>
<organism evidence="2 3">
    <name type="scientific">Ephemerocybe angulata</name>
    <dbReference type="NCBI Taxonomy" id="980116"/>
    <lineage>
        <taxon>Eukaryota</taxon>
        <taxon>Fungi</taxon>
        <taxon>Dikarya</taxon>
        <taxon>Basidiomycota</taxon>
        <taxon>Agaricomycotina</taxon>
        <taxon>Agaricomycetes</taxon>
        <taxon>Agaricomycetidae</taxon>
        <taxon>Agaricales</taxon>
        <taxon>Agaricineae</taxon>
        <taxon>Psathyrellaceae</taxon>
        <taxon>Ephemerocybe</taxon>
    </lineage>
</organism>
<proteinExistence type="predicted"/>
<evidence type="ECO:0000313" key="2">
    <source>
        <dbReference type="EMBL" id="KAF6764614.1"/>
    </source>
</evidence>
<dbReference type="EMBL" id="JACGCI010000003">
    <property type="protein sequence ID" value="KAF6764614.1"/>
    <property type="molecule type" value="Genomic_DNA"/>
</dbReference>
<protein>
    <submittedName>
        <fullName evidence="2">Uncharacterized protein</fullName>
    </submittedName>
</protein>
<keyword evidence="3" id="KW-1185">Reference proteome</keyword>
<gene>
    <name evidence="2" type="ORF">DFP72DRAFT_1058447</name>
</gene>
<dbReference type="Proteomes" id="UP000521943">
    <property type="component" value="Unassembled WGS sequence"/>
</dbReference>
<sequence length="177" mass="19285">MSDGASSVTEPCSVDLDGNQLSQMGSPQPAMPGPPAHPAPHDDSNNDTISEGRNTPKAPVMTAAQISDKKAVEWLNKRLEQPASSPFRFRTPTPEPECFELPLDILLKNATPKMANYYKQRAACLRMEQDFAYIDNPDASFEVIPDSTDSDVPEVAREVEEAIGSVTIDNGDVRLRG</sequence>
<feature type="region of interest" description="Disordered" evidence="1">
    <location>
        <begin position="1"/>
        <end position="61"/>
    </location>
</feature>
<feature type="compositionally biased region" description="Polar residues" evidence="1">
    <location>
        <begin position="1"/>
        <end position="10"/>
    </location>
</feature>
<name>A0A8H6MFT9_9AGAR</name>
<evidence type="ECO:0000313" key="3">
    <source>
        <dbReference type="Proteomes" id="UP000521943"/>
    </source>
</evidence>
<dbReference type="AlphaFoldDB" id="A0A8H6MFT9"/>
<accession>A0A8H6MFT9</accession>
<evidence type="ECO:0000256" key="1">
    <source>
        <dbReference type="SAM" id="MobiDB-lite"/>
    </source>
</evidence>
<feature type="compositionally biased region" description="Pro residues" evidence="1">
    <location>
        <begin position="29"/>
        <end position="38"/>
    </location>
</feature>